<dbReference type="VEuPathDB" id="FungiDB:RhiirA1_478341"/>
<keyword evidence="1" id="KW-0472">Membrane</keyword>
<gene>
    <name evidence="3" type="ORF">RhiirA1_478341</name>
    <name evidence="2" type="ORF">RhiirA5_434814</name>
</gene>
<evidence type="ECO:0000313" key="3">
    <source>
        <dbReference type="EMBL" id="PKC53900.1"/>
    </source>
</evidence>
<reference evidence="2 5" key="2">
    <citation type="submission" date="2017-09" db="EMBL/GenBank/DDBJ databases">
        <title>Extensive intraspecific genome diversity in a model arbuscular mycorrhizal fungus.</title>
        <authorList>
            <person name="Chen E.C."/>
            <person name="Morin E."/>
            <person name="Beaudet D."/>
            <person name="Noel J."/>
            <person name="Ndikumana S."/>
            <person name="Charron P."/>
            <person name="St-Onge C."/>
            <person name="Giorgi J."/>
            <person name="Grigoriev I.V."/>
            <person name="Roux C."/>
            <person name="Martin F.M."/>
            <person name="Corradi N."/>
        </authorList>
    </citation>
    <scope>NUCLEOTIDE SEQUENCE [LARGE SCALE GENOMIC DNA]</scope>
    <source>
        <strain evidence="2 5">A5</strain>
    </source>
</reference>
<dbReference type="Proteomes" id="UP000232688">
    <property type="component" value="Unassembled WGS sequence"/>
</dbReference>
<organism evidence="2 5">
    <name type="scientific">Rhizophagus irregularis</name>
    <dbReference type="NCBI Taxonomy" id="588596"/>
    <lineage>
        <taxon>Eukaryota</taxon>
        <taxon>Fungi</taxon>
        <taxon>Fungi incertae sedis</taxon>
        <taxon>Mucoromycota</taxon>
        <taxon>Glomeromycotina</taxon>
        <taxon>Glomeromycetes</taxon>
        <taxon>Glomerales</taxon>
        <taxon>Glomeraceae</taxon>
        <taxon>Rhizophagus</taxon>
    </lineage>
</organism>
<evidence type="ECO:0000313" key="2">
    <source>
        <dbReference type="EMBL" id="PKB96453.1"/>
    </source>
</evidence>
<evidence type="ECO:0000256" key="1">
    <source>
        <dbReference type="SAM" id="Phobius"/>
    </source>
</evidence>
<reference evidence="2 5" key="1">
    <citation type="submission" date="2016-04" db="EMBL/GenBank/DDBJ databases">
        <title>Genome analyses suggest a sexual origin of heterokaryosis in a supposedly ancient asexual fungus.</title>
        <authorList>
            <person name="Ropars J."/>
            <person name="Sedzielewska K."/>
            <person name="Noel J."/>
            <person name="Charron P."/>
            <person name="Farinelli L."/>
            <person name="Marton T."/>
            <person name="Kruger M."/>
            <person name="Pelin A."/>
            <person name="Brachmann A."/>
            <person name="Corradi N."/>
        </authorList>
    </citation>
    <scope>NUCLEOTIDE SEQUENCE [LARGE SCALE GENOMIC DNA]</scope>
    <source>
        <strain evidence="2 5">A5</strain>
    </source>
</reference>
<name>A0A2N0NPE3_9GLOM</name>
<sequence length="162" mass="18470">MKFFKGILCIEGYYDSRYTDLNLKVELVKVPAHSDYALNIQADNLAKAVYTSLQLTFPPLALHHAPCILVFNSLPINMNIRHFISTIYRRSSKSLVLLLIGTFHCAWLFDWAGIHLCFFQIKGFTSHKNGRPEFWIFYIKLLLDIASVIFLGCGSLGIPKIS</sequence>
<feature type="transmembrane region" description="Helical" evidence="1">
    <location>
        <begin position="134"/>
        <end position="158"/>
    </location>
</feature>
<feature type="transmembrane region" description="Helical" evidence="1">
    <location>
        <begin position="95"/>
        <end position="114"/>
    </location>
</feature>
<proteinExistence type="predicted"/>
<comment type="caution">
    <text evidence="2">The sequence shown here is derived from an EMBL/GenBank/DDBJ whole genome shotgun (WGS) entry which is preliminary data.</text>
</comment>
<dbReference type="EMBL" id="LLXH01003725">
    <property type="protein sequence ID" value="PKC53900.1"/>
    <property type="molecule type" value="Genomic_DNA"/>
</dbReference>
<evidence type="ECO:0000313" key="5">
    <source>
        <dbReference type="Proteomes" id="UP000232722"/>
    </source>
</evidence>
<reference evidence="3 4" key="4">
    <citation type="submission" date="2017-10" db="EMBL/GenBank/DDBJ databases">
        <title>Genome analyses suggest a sexual origin of heterokaryosis in a supposedly ancient asexual fungus.</title>
        <authorList>
            <person name="Corradi N."/>
            <person name="Sedzielewska K."/>
            <person name="Noel J."/>
            <person name="Charron P."/>
            <person name="Farinelli L."/>
            <person name="Marton T."/>
            <person name="Kruger M."/>
            <person name="Pelin A."/>
            <person name="Brachmann A."/>
            <person name="Corradi N."/>
        </authorList>
    </citation>
    <scope>NUCLEOTIDE SEQUENCE [LARGE SCALE GENOMIC DNA]</scope>
    <source>
        <strain evidence="3 4">A1</strain>
    </source>
</reference>
<dbReference type="AlphaFoldDB" id="A0A2N0NPE3"/>
<keyword evidence="1" id="KW-0812">Transmembrane</keyword>
<evidence type="ECO:0000313" key="4">
    <source>
        <dbReference type="Proteomes" id="UP000232688"/>
    </source>
</evidence>
<reference evidence="3 4" key="3">
    <citation type="submission" date="2017-10" db="EMBL/GenBank/DDBJ databases">
        <title>Extensive intraspecific genome diversity in a model arbuscular mycorrhizal fungus.</title>
        <authorList>
            <person name="Chen E.C.H."/>
            <person name="Morin E."/>
            <person name="Baudet D."/>
            <person name="Noel J."/>
            <person name="Ndikumana S."/>
            <person name="Charron P."/>
            <person name="St-Onge C."/>
            <person name="Giorgi J."/>
            <person name="Grigoriev I.V."/>
            <person name="Roux C."/>
            <person name="Martin F.M."/>
            <person name="Corradi N."/>
        </authorList>
    </citation>
    <scope>NUCLEOTIDE SEQUENCE [LARGE SCALE GENOMIC DNA]</scope>
    <source>
        <strain evidence="3 4">A1</strain>
    </source>
</reference>
<dbReference type="Proteomes" id="UP000232722">
    <property type="component" value="Unassembled WGS sequence"/>
</dbReference>
<accession>A0A2N0NPE3</accession>
<keyword evidence="1" id="KW-1133">Transmembrane helix</keyword>
<protein>
    <submittedName>
        <fullName evidence="2">Uncharacterized protein</fullName>
    </submittedName>
</protein>
<dbReference type="EMBL" id="LLXJ01003883">
    <property type="protein sequence ID" value="PKB96453.1"/>
    <property type="molecule type" value="Genomic_DNA"/>
</dbReference>